<evidence type="ECO:0000259" key="6">
    <source>
        <dbReference type="Pfam" id="PF01368"/>
    </source>
</evidence>
<feature type="domain" description="DHHA1" evidence="7">
    <location>
        <begin position="345"/>
        <end position="440"/>
    </location>
</feature>
<dbReference type="InterPro" id="IPR003156">
    <property type="entry name" value="DHHA1_dom"/>
</dbReference>
<gene>
    <name evidence="10" type="ORF">F4694_001914</name>
</gene>
<sequence length="784" mass="87963">MLKSKTRWVVRKSDQQLVETLVNELKITPLVASLLINRGLNTVDSARYFLFGKEQFHDPFLLKGMDIAVNRIREAIERQEPILIFGDYDADGVSSTTVLMLTLRDLGANVQFYIPNRFTEGYGPNETAFRRASENGIKLIITVDTGISAIHEAAVAKELGLDLIITDHHEPGPVLPEALAIIHPKLPDSVYPFRELAGVGVAFKVAHALYGEVPEQLLEIAVIGTIADLVSLKDENRLIAKKGLEKLKVTKNKGLKAILKVAGADQQNINEETIGFLLAPRINAVGRLENADMAVELLLTDDPFEAEALAQEMDELNKTRQSIVNSITTEAIEEVERNYPIDSNSVLVIGKEGWNAGVIGIVASRLVEKFYRPTIVLSFDKEKGLAKGSARSIAGFDLFKNLSECRDILPHFGGHPMAAGMTLKLEDVSDLRQRLNNLANELLTKDDFIPITTLDHQIKVDEINLSALGELNLLAPFGMDNPKPKVLISNVQISTMRKIGSEQNHLKVMVHDNGTNLDGIGFGLGPLVDHISPASKISIIGELAVNEWNNIRKPQIFIQDVSVETWQLFDHRGVKRINSMVKTIPNEKRNYIIFNKEQLDKMDPALTSEVIFIKDEAEAKGFDSHQANVVLVDLPPSKELLHHLFKGKRPARIYAYFHKENSDFFSTIPTRDHFKWFYGFLLKKGPIDIGRYGDDIAKHRGWSTETITFMSKVFSELDFVTINNGFITLNKQSQKRDLTDSITYQTKQAQYELERDLLFSSFQQLKSWFDQVIEESVTIEEAIT</sequence>
<dbReference type="Pfam" id="PF02272">
    <property type="entry name" value="DHHA1"/>
    <property type="match status" value="1"/>
</dbReference>
<accession>A0A852TB89</accession>
<organism evidence="10 11">
    <name type="scientific">Neobacillus niacini</name>
    <dbReference type="NCBI Taxonomy" id="86668"/>
    <lineage>
        <taxon>Bacteria</taxon>
        <taxon>Bacillati</taxon>
        <taxon>Bacillota</taxon>
        <taxon>Bacilli</taxon>
        <taxon>Bacillales</taxon>
        <taxon>Bacillaceae</taxon>
        <taxon>Neobacillus</taxon>
    </lineage>
</organism>
<feature type="domain" description="DDH" evidence="6">
    <location>
        <begin position="82"/>
        <end position="225"/>
    </location>
</feature>
<evidence type="ECO:0000256" key="2">
    <source>
        <dbReference type="ARBA" id="ARBA00019841"/>
    </source>
</evidence>
<dbReference type="InterPro" id="IPR038763">
    <property type="entry name" value="DHH_sf"/>
</dbReference>
<evidence type="ECO:0000259" key="7">
    <source>
        <dbReference type="Pfam" id="PF02272"/>
    </source>
</evidence>
<comment type="caution">
    <text evidence="10">The sequence shown here is derived from an EMBL/GenBank/DDBJ whole genome shotgun (WGS) entry which is preliminary data.</text>
</comment>
<dbReference type="GO" id="GO:0008409">
    <property type="term" value="F:5'-3' exonuclease activity"/>
    <property type="evidence" value="ECO:0007669"/>
    <property type="project" value="InterPro"/>
</dbReference>
<evidence type="ECO:0000256" key="4">
    <source>
        <dbReference type="ARBA" id="ARBA00022801"/>
    </source>
</evidence>
<reference evidence="11" key="2">
    <citation type="submission" date="2020-08" db="EMBL/GenBank/DDBJ databases">
        <title>The Agave Microbiome: Exploring the role of microbial communities in plant adaptations to desert environments.</title>
        <authorList>
            <person name="Partida-Martinez L.P."/>
        </authorList>
    </citation>
    <scope>NUCLEOTIDE SEQUENCE [LARGE SCALE GENOMIC DNA]</scope>
    <source>
        <strain evidence="11">AT2.8</strain>
    </source>
</reference>
<keyword evidence="5 10" id="KW-0269">Exonuclease</keyword>
<evidence type="ECO:0000259" key="8">
    <source>
        <dbReference type="Pfam" id="PF10141"/>
    </source>
</evidence>
<keyword evidence="3" id="KW-0540">Nuclease</keyword>
<dbReference type="InterPro" id="IPR001667">
    <property type="entry name" value="DDH_dom"/>
</dbReference>
<dbReference type="SUPFAM" id="SSF64182">
    <property type="entry name" value="DHH phosphoesterases"/>
    <property type="match status" value="1"/>
</dbReference>
<dbReference type="Pfam" id="PF10141">
    <property type="entry name" value="ssDNA-exonuc_C"/>
    <property type="match status" value="1"/>
</dbReference>
<dbReference type="PANTHER" id="PTHR30255:SF2">
    <property type="entry name" value="SINGLE-STRANDED-DNA-SPECIFIC EXONUCLEASE RECJ"/>
    <property type="match status" value="1"/>
</dbReference>
<evidence type="ECO:0000256" key="5">
    <source>
        <dbReference type="ARBA" id="ARBA00022839"/>
    </source>
</evidence>
<feature type="domain" description="Single-stranded-DNA-specific exonuclease RecJ C-terminal" evidence="8">
    <location>
        <begin position="567"/>
        <end position="769"/>
    </location>
</feature>
<dbReference type="InterPro" id="IPR051673">
    <property type="entry name" value="SSDNA_exonuclease_RecJ"/>
</dbReference>
<dbReference type="InterPro" id="IPR018779">
    <property type="entry name" value="RecJ_C"/>
</dbReference>
<reference evidence="11" key="1">
    <citation type="submission" date="2020-07" db="EMBL/GenBank/DDBJ databases">
        <authorList>
            <person name="Partida-Martinez L."/>
            <person name="Huntemann M."/>
            <person name="Clum A."/>
            <person name="Wang J."/>
            <person name="Palaniappan K."/>
            <person name="Ritter S."/>
            <person name="Chen I.-M."/>
            <person name="Stamatis D."/>
            <person name="Reddy T."/>
            <person name="O'Malley R."/>
            <person name="Daum C."/>
            <person name="Shapiro N."/>
            <person name="Ivanova N."/>
            <person name="Kyrpides N."/>
            <person name="Woyke T."/>
        </authorList>
    </citation>
    <scope>NUCLEOTIDE SEQUENCE [LARGE SCALE GENOMIC DNA]</scope>
    <source>
        <strain evidence="11">AT2.8</strain>
    </source>
</reference>
<proteinExistence type="inferred from homology"/>
<evidence type="ECO:0000256" key="3">
    <source>
        <dbReference type="ARBA" id="ARBA00022722"/>
    </source>
</evidence>
<dbReference type="Proteomes" id="UP000548423">
    <property type="component" value="Unassembled WGS sequence"/>
</dbReference>
<name>A0A852TB89_9BACI</name>
<dbReference type="GO" id="GO:0006281">
    <property type="term" value="P:DNA repair"/>
    <property type="evidence" value="ECO:0007669"/>
    <property type="project" value="InterPro"/>
</dbReference>
<dbReference type="Gene3D" id="3.10.310.30">
    <property type="match status" value="1"/>
</dbReference>
<dbReference type="Pfam" id="PF01368">
    <property type="entry name" value="DHH"/>
    <property type="match status" value="1"/>
</dbReference>
<evidence type="ECO:0000259" key="9">
    <source>
        <dbReference type="Pfam" id="PF17768"/>
    </source>
</evidence>
<dbReference type="InterPro" id="IPR041122">
    <property type="entry name" value="RecJ_OB"/>
</dbReference>
<evidence type="ECO:0000313" key="10">
    <source>
        <dbReference type="EMBL" id="NYE05165.1"/>
    </source>
</evidence>
<dbReference type="InterPro" id="IPR004610">
    <property type="entry name" value="RecJ"/>
</dbReference>
<dbReference type="GO" id="GO:0003676">
    <property type="term" value="F:nucleic acid binding"/>
    <property type="evidence" value="ECO:0007669"/>
    <property type="project" value="InterPro"/>
</dbReference>
<keyword evidence="4 10" id="KW-0378">Hydrolase</keyword>
<dbReference type="NCBIfam" id="TIGR00644">
    <property type="entry name" value="recJ"/>
    <property type="match status" value="1"/>
</dbReference>
<evidence type="ECO:0000313" key="11">
    <source>
        <dbReference type="Proteomes" id="UP000548423"/>
    </source>
</evidence>
<dbReference type="Pfam" id="PF17768">
    <property type="entry name" value="RecJ_OB"/>
    <property type="match status" value="1"/>
</dbReference>
<feature type="domain" description="RecJ OB" evidence="9">
    <location>
        <begin position="455"/>
        <end position="560"/>
    </location>
</feature>
<dbReference type="AlphaFoldDB" id="A0A852TB89"/>
<dbReference type="EMBL" id="JACCBX010000003">
    <property type="protein sequence ID" value="NYE05165.1"/>
    <property type="molecule type" value="Genomic_DNA"/>
</dbReference>
<evidence type="ECO:0000256" key="1">
    <source>
        <dbReference type="ARBA" id="ARBA00005915"/>
    </source>
</evidence>
<comment type="similarity">
    <text evidence="1">Belongs to the RecJ family.</text>
</comment>
<dbReference type="PANTHER" id="PTHR30255">
    <property type="entry name" value="SINGLE-STRANDED-DNA-SPECIFIC EXONUCLEASE RECJ"/>
    <property type="match status" value="1"/>
</dbReference>
<dbReference type="Gene3D" id="3.90.1640.30">
    <property type="match status" value="1"/>
</dbReference>
<protein>
    <recommendedName>
        <fullName evidence="2">Single-stranded-DNA-specific exonuclease RecJ</fullName>
    </recommendedName>
</protein>
<dbReference type="GO" id="GO:0006310">
    <property type="term" value="P:DNA recombination"/>
    <property type="evidence" value="ECO:0007669"/>
    <property type="project" value="InterPro"/>
</dbReference>